<feature type="transmembrane region" description="Helical" evidence="5">
    <location>
        <begin position="144"/>
        <end position="162"/>
    </location>
</feature>
<evidence type="ECO:0000313" key="8">
    <source>
        <dbReference type="Proteomes" id="UP001177023"/>
    </source>
</evidence>
<dbReference type="GO" id="GO:0008528">
    <property type="term" value="F:G protein-coupled peptide receptor activity"/>
    <property type="evidence" value="ECO:0007669"/>
    <property type="project" value="InterPro"/>
</dbReference>
<dbReference type="PANTHER" id="PTHR47632:SF5">
    <property type="entry name" value="G-PROTEIN COUPLED RECEPTORS FAMILY 1 PROFILE DOMAIN-CONTAINING PROTEIN"/>
    <property type="match status" value="1"/>
</dbReference>
<feature type="non-terminal residue" evidence="7">
    <location>
        <position position="1"/>
    </location>
</feature>
<dbReference type="InterPro" id="IPR017452">
    <property type="entry name" value="GPCR_Rhodpsn_7TM"/>
</dbReference>
<evidence type="ECO:0000256" key="4">
    <source>
        <dbReference type="ARBA" id="ARBA00023136"/>
    </source>
</evidence>
<evidence type="ECO:0000256" key="3">
    <source>
        <dbReference type="ARBA" id="ARBA00022989"/>
    </source>
</evidence>
<keyword evidence="3 5" id="KW-1133">Transmembrane helix</keyword>
<evidence type="ECO:0000256" key="5">
    <source>
        <dbReference type="SAM" id="Phobius"/>
    </source>
</evidence>
<feature type="transmembrane region" description="Helical" evidence="5">
    <location>
        <begin position="64"/>
        <end position="90"/>
    </location>
</feature>
<feature type="transmembrane region" description="Helical" evidence="5">
    <location>
        <begin position="110"/>
        <end position="132"/>
    </location>
</feature>
<proteinExistence type="predicted"/>
<dbReference type="PANTHER" id="PTHR47632">
    <property type="entry name" value="FMRFAMIDE PEPTIDE RECEPTOR FAMILY-RELATED"/>
    <property type="match status" value="1"/>
</dbReference>
<protein>
    <recommendedName>
        <fullName evidence="6">G-protein coupled receptors family 1 profile domain-containing protein</fullName>
    </recommendedName>
</protein>
<dbReference type="PROSITE" id="PS50262">
    <property type="entry name" value="G_PROTEIN_RECEP_F1_2"/>
    <property type="match status" value="1"/>
</dbReference>
<keyword evidence="2 5" id="KW-0812">Transmembrane</keyword>
<dbReference type="InterPro" id="IPR053326">
    <property type="entry name" value="GPCR1-like"/>
</dbReference>
<dbReference type="Gene3D" id="1.20.1070.10">
    <property type="entry name" value="Rhodopsin 7-helix transmembrane proteins"/>
    <property type="match status" value="1"/>
</dbReference>
<dbReference type="Pfam" id="PF10324">
    <property type="entry name" value="7TM_GPCR_Srw"/>
    <property type="match status" value="1"/>
</dbReference>
<dbReference type="SMART" id="SM01381">
    <property type="entry name" value="7TM_GPCR_Srsx"/>
    <property type="match status" value="1"/>
</dbReference>
<name>A0AA36GAH1_9BILA</name>
<feature type="transmembrane region" description="Helical" evidence="5">
    <location>
        <begin position="251"/>
        <end position="272"/>
    </location>
</feature>
<dbReference type="Proteomes" id="UP001177023">
    <property type="component" value="Unassembled WGS sequence"/>
</dbReference>
<dbReference type="InterPro" id="IPR019427">
    <property type="entry name" value="7TM_GPCR_serpentine_rcpt_Srw"/>
</dbReference>
<evidence type="ECO:0000259" key="6">
    <source>
        <dbReference type="PROSITE" id="PS50262"/>
    </source>
</evidence>
<evidence type="ECO:0000313" key="7">
    <source>
        <dbReference type="EMBL" id="CAJ0583939.1"/>
    </source>
</evidence>
<organism evidence="7 8">
    <name type="scientific">Mesorhabditis spiculigera</name>
    <dbReference type="NCBI Taxonomy" id="96644"/>
    <lineage>
        <taxon>Eukaryota</taxon>
        <taxon>Metazoa</taxon>
        <taxon>Ecdysozoa</taxon>
        <taxon>Nematoda</taxon>
        <taxon>Chromadorea</taxon>
        <taxon>Rhabditida</taxon>
        <taxon>Rhabditina</taxon>
        <taxon>Rhabditomorpha</taxon>
        <taxon>Rhabditoidea</taxon>
        <taxon>Rhabditidae</taxon>
        <taxon>Mesorhabditinae</taxon>
        <taxon>Mesorhabditis</taxon>
    </lineage>
</organism>
<dbReference type="GO" id="GO:0016020">
    <property type="term" value="C:membrane"/>
    <property type="evidence" value="ECO:0007669"/>
    <property type="project" value="UniProtKB-SubCell"/>
</dbReference>
<feature type="transmembrane region" description="Helical" evidence="5">
    <location>
        <begin position="202"/>
        <end position="224"/>
    </location>
</feature>
<dbReference type="EMBL" id="CATQJA010002665">
    <property type="protein sequence ID" value="CAJ0583939.1"/>
    <property type="molecule type" value="Genomic_DNA"/>
</dbReference>
<comment type="caution">
    <text evidence="7">The sequence shown here is derived from an EMBL/GenBank/DDBJ whole genome shotgun (WGS) entry which is preliminary data.</text>
</comment>
<evidence type="ECO:0000256" key="2">
    <source>
        <dbReference type="ARBA" id="ARBA00022692"/>
    </source>
</evidence>
<dbReference type="CDD" id="cd14978">
    <property type="entry name" value="7tmA_FMRFamide_R-like"/>
    <property type="match status" value="1"/>
</dbReference>
<accession>A0AA36GAH1</accession>
<gene>
    <name evidence="7" type="ORF">MSPICULIGERA_LOCUS22007</name>
</gene>
<feature type="domain" description="G-protein coupled receptors family 1 profile" evidence="6">
    <location>
        <begin position="26"/>
        <end position="306"/>
    </location>
</feature>
<reference evidence="7" key="1">
    <citation type="submission" date="2023-06" db="EMBL/GenBank/DDBJ databases">
        <authorList>
            <person name="Delattre M."/>
        </authorList>
    </citation>
    <scope>NUCLEOTIDE SEQUENCE</scope>
    <source>
        <strain evidence="7">AF72</strain>
    </source>
</reference>
<keyword evidence="4 5" id="KW-0472">Membrane</keyword>
<sequence length="350" mass="39091">METEALDVRYCECLHEAAEPGPSRTANIIMIIGILPVMSIIGVFFNIINVLVFRTQKNVAARYLTALSCSDTGVCLAGVLVICADSLRAYNFYVDQLFVFLLPKLIPIGLFFQMLSVYITVLAAMDCYYSVYAGPCADKIRGVWAPRLLYGCVLGIALYNGIQFYDLEAIECVHPVHNSSMYELCPTELRTSEEYITIYKGYMYAATMAFLPFLLLTILTLGILSMLKKKSTNQILAPGYVRAEEEGSPTVLLLVIMLFLMCNVTSLLVNIFDMLAIDLGEFIQNLMIDVGNLLVVFNATANFIVYYLSSSEYRETADGMFESVFRKAPPKKHPMDYATMPAETQYLGSI</sequence>
<feature type="transmembrane region" description="Helical" evidence="5">
    <location>
        <begin position="292"/>
        <end position="309"/>
    </location>
</feature>
<dbReference type="AlphaFoldDB" id="A0AA36GAH1"/>
<feature type="transmembrane region" description="Helical" evidence="5">
    <location>
        <begin position="28"/>
        <end position="52"/>
    </location>
</feature>
<keyword evidence="8" id="KW-1185">Reference proteome</keyword>
<comment type="subcellular location">
    <subcellularLocation>
        <location evidence="1">Membrane</location>
    </subcellularLocation>
</comment>
<dbReference type="SUPFAM" id="SSF81321">
    <property type="entry name" value="Family A G protein-coupled receptor-like"/>
    <property type="match status" value="1"/>
</dbReference>
<evidence type="ECO:0000256" key="1">
    <source>
        <dbReference type="ARBA" id="ARBA00004370"/>
    </source>
</evidence>
<dbReference type="InterPro" id="IPR000276">
    <property type="entry name" value="GPCR_Rhodpsn"/>
</dbReference>